<dbReference type="EMBL" id="JACGWM010000006">
    <property type="protein sequence ID" value="KAL0369268.1"/>
    <property type="molecule type" value="Genomic_DNA"/>
</dbReference>
<feature type="region of interest" description="Disordered" evidence="8">
    <location>
        <begin position="411"/>
        <end position="497"/>
    </location>
</feature>
<keyword evidence="7" id="KW-0175">Coiled coil</keyword>
<evidence type="ECO:0000256" key="1">
    <source>
        <dbReference type="ARBA" id="ARBA00000189"/>
    </source>
</evidence>
<evidence type="ECO:0000256" key="7">
    <source>
        <dbReference type="SAM" id="Coils"/>
    </source>
</evidence>
<dbReference type="InterPro" id="IPR006867">
    <property type="entry name" value="DUF632"/>
</dbReference>
<accession>A0AAW2QNA6</accession>
<comment type="similarity">
    <text evidence="3">Belongs to the peroxidase family. Ascorbate peroxidase subfamily.</text>
</comment>
<name>A0AAW2QNA6_9LAMI</name>
<keyword evidence="6" id="KW-0408">Iron</keyword>
<dbReference type="PRINTS" id="PR00459">
    <property type="entry name" value="ASPEROXIDASE"/>
</dbReference>
<feature type="region of interest" description="Disordered" evidence="8">
    <location>
        <begin position="591"/>
        <end position="613"/>
    </location>
</feature>
<comment type="catalytic activity">
    <reaction evidence="1">
        <text>2 a phenolic donor + H2O2 = 2 a phenolic radical donor + 2 H2O</text>
        <dbReference type="Rhea" id="RHEA:56136"/>
        <dbReference type="ChEBI" id="CHEBI:15377"/>
        <dbReference type="ChEBI" id="CHEBI:16240"/>
        <dbReference type="ChEBI" id="CHEBI:139520"/>
        <dbReference type="ChEBI" id="CHEBI:139521"/>
        <dbReference type="EC" id="1.11.1.7"/>
    </reaction>
</comment>
<dbReference type="AlphaFoldDB" id="A0AAW2QNA6"/>
<evidence type="ECO:0000313" key="10">
    <source>
        <dbReference type="EMBL" id="KAL0369268.1"/>
    </source>
</evidence>
<dbReference type="SUPFAM" id="SSF48113">
    <property type="entry name" value="Heme-dependent peroxidases"/>
    <property type="match status" value="1"/>
</dbReference>
<evidence type="ECO:0000259" key="9">
    <source>
        <dbReference type="PROSITE" id="PS50873"/>
    </source>
</evidence>
<feature type="domain" description="Plant heme peroxidase family profile" evidence="9">
    <location>
        <begin position="156"/>
        <end position="235"/>
    </location>
</feature>
<feature type="coiled-coil region" evidence="7">
    <location>
        <begin position="1058"/>
        <end position="1085"/>
    </location>
</feature>
<dbReference type="InterPro" id="IPR002207">
    <property type="entry name" value="Peroxidase_I"/>
</dbReference>
<evidence type="ECO:0000256" key="4">
    <source>
        <dbReference type="ARBA" id="ARBA00022723"/>
    </source>
</evidence>
<feature type="region of interest" description="Disordered" evidence="8">
    <location>
        <begin position="644"/>
        <end position="757"/>
    </location>
</feature>
<sequence length="1128" mass="125048">MNQSIGFCYLAPQRIDPYTFREPPAISARNCCKIAKSASHLNRSHLGTQIQGISQPSCLTILFLAQKSSLQRLPSSRIGYSTASSPKCFASDPEQLKVAREDIKELLKTKFCHPILVRLGWHDAGTYNKNIEEWPQRGGANGSLRFEVELKHGANADLFQLASATAIEEAGGPKIPMKYGRVDVSGPEQCPEEGRLPDAGPPSPAAHLREVFYRMGLNDKEIVALSGAHTLGRSRPDRSGWGKPETKYTEYAEKYAVDQDAFFRDYAEAHAKLSNLGAKFDPPEPLLEDLLVEVHCLVHNGIAPHCAKNTAAEALCYSVTQFPRHFLDMGCSGSKAEDLPLVIRCRQRRELILAAARHRYDLAAAHVSYFRSLKHVGDALRKFVDEELITTSASSCSSVYSPSLIFPPASTMKSKNAGEPLNLHDDEDEEHESHLHLSDSSSDDDGDPEGDYEYQHHAHDSDDTRHDQHHSHRPEKGFDIRVKEEESPSPTYGTGDGSINGRYVYPFYLLSPRSYEEPYMDPGNLQGMWQPWYYSNSSNVNYMRKSAQAIKTVVQEPPAQPAYGYLDSYWNSPAGYGHRYCPISPETVNLGNSDGVKASPRKETPPPPSPKASAWDLFNPFNVFDSGYTGYYSTGRYGYGSNFSSPGSSDVRELEGIPDLEEESGNEAYKEVLKGKRTSSGESTRGSRAVPVHKSSGSSSTSVPLPKRKGSSRSVQLRKSESSSRAVPSSSSEESGKPSILSSPPESNGKSLDDQSAKGMANSITLTDEKSSQQTLAWKSVDEGSVKEKAAIFEVEGTSKQNAHRSPLSSVTVLSPHARRDLREDEERLRVVYEKQCKRLNILDEEGAEPRKIDATQASIRRLRTKLDVRKKINNNFKQDTQVEDDELQPKVAALIYGLIRMWKAMLKCHRKQFQAIMECKIRRLKVSTGFPADSSSRAASELEKELRACCHHLKDWIVFQRSYVESLNGWLLHCLQSEPEETPDGPVPYSPGQLGAPPIFIVCNDWHQAMEAISEGRVVNALNAFAVERGEMEQKQDAMSVSAGLSAVPSDRGVSQLDDQKLSLESLKLRLAEERIEHKDAIKLVGDAAASSLQGGLVPLFKALENFTSEAVKAHEHIRLQHSLQSL</sequence>
<evidence type="ECO:0000256" key="5">
    <source>
        <dbReference type="ARBA" id="ARBA00023002"/>
    </source>
</evidence>
<evidence type="ECO:0000256" key="6">
    <source>
        <dbReference type="ARBA" id="ARBA00023004"/>
    </source>
</evidence>
<evidence type="ECO:0000256" key="3">
    <source>
        <dbReference type="ARBA" id="ARBA00006873"/>
    </source>
</evidence>
<feature type="compositionally biased region" description="Acidic residues" evidence="8">
    <location>
        <begin position="441"/>
        <end position="452"/>
    </location>
</feature>
<feature type="compositionally biased region" description="Basic and acidic residues" evidence="8">
    <location>
        <begin position="453"/>
        <end position="466"/>
    </location>
</feature>
<dbReference type="InterPro" id="IPR006868">
    <property type="entry name" value="DUF630"/>
</dbReference>
<dbReference type="GO" id="GO:0046872">
    <property type="term" value="F:metal ion binding"/>
    <property type="evidence" value="ECO:0007669"/>
    <property type="project" value="UniProtKB-KW"/>
</dbReference>
<evidence type="ECO:0000256" key="2">
    <source>
        <dbReference type="ARBA" id="ARBA00001970"/>
    </source>
</evidence>
<dbReference type="PROSITE" id="PS50873">
    <property type="entry name" value="PEROXIDASE_4"/>
    <property type="match status" value="1"/>
</dbReference>
<keyword evidence="10" id="KW-0575">Peroxidase</keyword>
<reference evidence="10" key="2">
    <citation type="journal article" date="2024" name="Plant">
        <title>Genomic evolution and insights into agronomic trait innovations of Sesamum species.</title>
        <authorList>
            <person name="Miao H."/>
            <person name="Wang L."/>
            <person name="Qu L."/>
            <person name="Liu H."/>
            <person name="Sun Y."/>
            <person name="Le M."/>
            <person name="Wang Q."/>
            <person name="Wei S."/>
            <person name="Zheng Y."/>
            <person name="Lin W."/>
            <person name="Duan Y."/>
            <person name="Cao H."/>
            <person name="Xiong S."/>
            <person name="Wang X."/>
            <person name="Wei L."/>
            <person name="Li C."/>
            <person name="Ma Q."/>
            <person name="Ju M."/>
            <person name="Zhao R."/>
            <person name="Li G."/>
            <person name="Mu C."/>
            <person name="Tian Q."/>
            <person name="Mei H."/>
            <person name="Zhang T."/>
            <person name="Gao T."/>
            <person name="Zhang H."/>
        </authorList>
    </citation>
    <scope>NUCLEOTIDE SEQUENCE</scope>
    <source>
        <strain evidence="10">KEN8</strain>
    </source>
</reference>
<organism evidence="10">
    <name type="scientific">Sesamum calycinum</name>
    <dbReference type="NCBI Taxonomy" id="2727403"/>
    <lineage>
        <taxon>Eukaryota</taxon>
        <taxon>Viridiplantae</taxon>
        <taxon>Streptophyta</taxon>
        <taxon>Embryophyta</taxon>
        <taxon>Tracheophyta</taxon>
        <taxon>Spermatophyta</taxon>
        <taxon>Magnoliopsida</taxon>
        <taxon>eudicotyledons</taxon>
        <taxon>Gunneridae</taxon>
        <taxon>Pentapetalae</taxon>
        <taxon>asterids</taxon>
        <taxon>lamiids</taxon>
        <taxon>Lamiales</taxon>
        <taxon>Pedaliaceae</taxon>
        <taxon>Sesamum</taxon>
    </lineage>
</organism>
<dbReference type="Pfam" id="PF00141">
    <property type="entry name" value="peroxidase"/>
    <property type="match status" value="1"/>
</dbReference>
<dbReference type="PRINTS" id="PR00458">
    <property type="entry name" value="PEROXIDASE"/>
</dbReference>
<proteinExistence type="inferred from homology"/>
<dbReference type="PANTHER" id="PTHR21450">
    <property type="entry name" value="PROTEIN ALTERED PHOSPHATE STARVATION RESPONSE 1"/>
    <property type="match status" value="1"/>
</dbReference>
<dbReference type="Gene3D" id="1.10.520.10">
    <property type="match status" value="2"/>
</dbReference>
<dbReference type="InterPro" id="IPR019793">
    <property type="entry name" value="Peroxidases_heam-ligand_BS"/>
</dbReference>
<dbReference type="Pfam" id="PF04782">
    <property type="entry name" value="DUF632"/>
    <property type="match status" value="1"/>
</dbReference>
<comment type="cofactor">
    <cofactor evidence="2">
        <name>heme b</name>
        <dbReference type="ChEBI" id="CHEBI:60344"/>
    </cofactor>
</comment>
<keyword evidence="5" id="KW-0560">Oxidoreductase</keyword>
<dbReference type="GO" id="GO:0020037">
    <property type="term" value="F:heme binding"/>
    <property type="evidence" value="ECO:0007669"/>
    <property type="project" value="InterPro"/>
</dbReference>
<feature type="compositionally biased region" description="Basic and acidic residues" evidence="8">
    <location>
        <begin position="474"/>
        <end position="486"/>
    </location>
</feature>
<feature type="compositionally biased region" description="Low complexity" evidence="8">
    <location>
        <begin position="678"/>
        <end position="688"/>
    </location>
</feature>
<dbReference type="PANTHER" id="PTHR21450:SF2">
    <property type="entry name" value="FAMILY PROTEIN, PUTATIVE (DUF630 AND DUF632)-RELATED"/>
    <property type="match status" value="1"/>
</dbReference>
<reference evidence="10" key="1">
    <citation type="submission" date="2020-06" db="EMBL/GenBank/DDBJ databases">
        <authorList>
            <person name="Li T."/>
            <person name="Hu X."/>
            <person name="Zhang T."/>
            <person name="Song X."/>
            <person name="Zhang H."/>
            <person name="Dai N."/>
            <person name="Sheng W."/>
            <person name="Hou X."/>
            <person name="Wei L."/>
        </authorList>
    </citation>
    <scope>NUCLEOTIDE SEQUENCE</scope>
    <source>
        <strain evidence="10">KEN8</strain>
        <tissue evidence="10">Leaf</tissue>
    </source>
</reference>
<keyword evidence="4" id="KW-0479">Metal-binding</keyword>
<dbReference type="InterPro" id="IPR010255">
    <property type="entry name" value="Haem_peroxidase_sf"/>
</dbReference>
<dbReference type="Gene3D" id="1.10.420.10">
    <property type="entry name" value="Peroxidase, domain 2"/>
    <property type="match status" value="1"/>
</dbReference>
<comment type="caution">
    <text evidence="10">The sequence shown here is derived from an EMBL/GenBank/DDBJ whole genome shotgun (WGS) entry which is preliminary data.</text>
</comment>
<dbReference type="GO" id="GO:0140825">
    <property type="term" value="F:lactoperoxidase activity"/>
    <property type="evidence" value="ECO:0007669"/>
    <property type="project" value="UniProtKB-EC"/>
</dbReference>
<feature type="compositionally biased region" description="Acidic residues" evidence="8">
    <location>
        <begin position="656"/>
        <end position="665"/>
    </location>
</feature>
<dbReference type="PROSITE" id="PS00435">
    <property type="entry name" value="PEROXIDASE_1"/>
    <property type="match status" value="1"/>
</dbReference>
<gene>
    <name evidence="10" type="ORF">Scaly_1145700</name>
</gene>
<protein>
    <submittedName>
        <fullName evidence="10">L-ascorbate peroxidase S, chloroplastic/mitochondrial</fullName>
    </submittedName>
</protein>
<feature type="compositionally biased region" description="Low complexity" evidence="8">
    <location>
        <begin position="723"/>
        <end position="743"/>
    </location>
</feature>
<dbReference type="InterPro" id="IPR002016">
    <property type="entry name" value="Haem_peroxidase"/>
</dbReference>
<evidence type="ECO:0000256" key="8">
    <source>
        <dbReference type="SAM" id="MobiDB-lite"/>
    </source>
</evidence>
<dbReference type="Pfam" id="PF04783">
    <property type="entry name" value="DUF630"/>
    <property type="match status" value="1"/>
</dbReference>
<dbReference type="GO" id="GO:0006979">
    <property type="term" value="P:response to oxidative stress"/>
    <property type="evidence" value="ECO:0007669"/>
    <property type="project" value="InterPro"/>
</dbReference>